<evidence type="ECO:0000256" key="1">
    <source>
        <dbReference type="SAM" id="Coils"/>
    </source>
</evidence>
<organism evidence="3 4">
    <name type="scientific">Vitrella brassicaformis (strain CCMP3155)</name>
    <dbReference type="NCBI Taxonomy" id="1169540"/>
    <lineage>
        <taxon>Eukaryota</taxon>
        <taxon>Sar</taxon>
        <taxon>Alveolata</taxon>
        <taxon>Colpodellida</taxon>
        <taxon>Vitrellaceae</taxon>
        <taxon>Vitrella</taxon>
    </lineage>
</organism>
<dbReference type="PhylomeDB" id="A0A0G4GEN6"/>
<accession>A0A0G4GEN6</accession>
<evidence type="ECO:0000313" key="4">
    <source>
        <dbReference type="Proteomes" id="UP000041254"/>
    </source>
</evidence>
<keyword evidence="2" id="KW-0812">Transmembrane</keyword>
<evidence type="ECO:0000256" key="2">
    <source>
        <dbReference type="SAM" id="Phobius"/>
    </source>
</evidence>
<keyword evidence="2" id="KW-1133">Transmembrane helix</keyword>
<reference evidence="3 4" key="1">
    <citation type="submission" date="2014-11" db="EMBL/GenBank/DDBJ databases">
        <authorList>
            <person name="Zhu J."/>
            <person name="Qi W."/>
            <person name="Song R."/>
        </authorList>
    </citation>
    <scope>NUCLEOTIDE SEQUENCE [LARGE SCALE GENOMIC DNA]</scope>
</reference>
<feature type="transmembrane region" description="Helical" evidence="2">
    <location>
        <begin position="33"/>
        <end position="55"/>
    </location>
</feature>
<protein>
    <submittedName>
        <fullName evidence="3">Uncharacterized protein</fullName>
    </submittedName>
</protein>
<proteinExistence type="predicted"/>
<dbReference type="EMBL" id="CDMY01000636">
    <property type="protein sequence ID" value="CEM27642.1"/>
    <property type="molecule type" value="Genomic_DNA"/>
</dbReference>
<name>A0A0G4GEN6_VITBC</name>
<keyword evidence="2" id="KW-0472">Membrane</keyword>
<dbReference type="AlphaFoldDB" id="A0A0G4GEN6"/>
<dbReference type="Proteomes" id="UP000041254">
    <property type="component" value="Unassembled WGS sequence"/>
</dbReference>
<keyword evidence="4" id="KW-1185">Reference proteome</keyword>
<sequence>MMLLGSPRGLRVMTLEEAGDQLIQAEKMAKRTVIYALTAINCLLGLLGLMVLVLASSHINREHLATQETTIKTLQQQIVNKDALIGEAEAANVLLVEQLATAAADLQNKTAAITAFHEQVERLTEDLDNTTEALQQRDEAILALEEQFQATERALARANGLLDKGRGALNRIFWITAGALSLTVCCWAGGVMATWLHEKTREEKETSINRNTLHEKTASAKGGRCNVTPRDLCLRWPARERRGAIVTGLGCTYVGWVM</sequence>
<keyword evidence="1" id="KW-0175">Coiled coil</keyword>
<evidence type="ECO:0000313" key="3">
    <source>
        <dbReference type="EMBL" id="CEM27642.1"/>
    </source>
</evidence>
<feature type="coiled-coil region" evidence="1">
    <location>
        <begin position="113"/>
        <end position="161"/>
    </location>
</feature>
<dbReference type="VEuPathDB" id="CryptoDB:Vbra_22246"/>
<gene>
    <name evidence="3" type="ORF">Vbra_22246</name>
</gene>
<feature type="transmembrane region" description="Helical" evidence="2">
    <location>
        <begin position="172"/>
        <end position="196"/>
    </location>
</feature>
<dbReference type="InParanoid" id="A0A0G4GEN6"/>